<accession>A0ACD1FIK9</accession>
<protein>
    <submittedName>
        <fullName evidence="1">Uncharacterized protein</fullName>
    </submittedName>
</protein>
<name>A0ACD1FIK9_MYCFR</name>
<reference evidence="1" key="1">
    <citation type="submission" date="2021-07" db="EMBL/GenBank/DDBJ databases">
        <title>Complete Genome Sequences of Mycobacterium farcinogenes Isolated from Clinical Specimens from Patients in Thailand.</title>
        <authorList>
            <person name="Sodsai P."/>
        </authorList>
    </citation>
    <scope>NUCLEOTIDE SEQUENCE</scope>
    <source>
        <strain evidence="1">BKK/CU-MFGFA-001</strain>
    </source>
</reference>
<gene>
    <name evidence="1" type="ORF">K6L26_03370</name>
</gene>
<keyword evidence="2" id="KW-1185">Reference proteome</keyword>
<dbReference type="Proteomes" id="UP000825598">
    <property type="component" value="Chromosome"/>
</dbReference>
<organism evidence="1 2">
    <name type="scientific">Mycolicibacterium farcinogenes</name>
    <name type="common">Mycobacterium farcinogenes</name>
    <dbReference type="NCBI Taxonomy" id="1802"/>
    <lineage>
        <taxon>Bacteria</taxon>
        <taxon>Bacillati</taxon>
        <taxon>Actinomycetota</taxon>
        <taxon>Actinomycetes</taxon>
        <taxon>Mycobacteriales</taxon>
        <taxon>Mycobacteriaceae</taxon>
        <taxon>Mycolicibacterium</taxon>
    </lineage>
</organism>
<evidence type="ECO:0000313" key="1">
    <source>
        <dbReference type="EMBL" id="QZH66745.1"/>
    </source>
</evidence>
<proteinExistence type="predicted"/>
<evidence type="ECO:0000313" key="2">
    <source>
        <dbReference type="Proteomes" id="UP000825598"/>
    </source>
</evidence>
<dbReference type="EMBL" id="CP081673">
    <property type="protein sequence ID" value="QZH66745.1"/>
    <property type="molecule type" value="Genomic_DNA"/>
</dbReference>
<sequence>MTNDDMHQQQIRAEIQAREEERIRVEAERRAAADKAWAEAEAKRRNASWDEHYAAEKQRMEEFHNGGKPAADAKPDAKPATEPKPDTEQKPDTEEKSKPDTKPDTDSKPDEKPKPEPETKAKPTAASKFARAAGIPDGYTRSPIKKFPALLKTQAKTGADISATLAGKMGAKGALKTAARLVPGLGAAYSAVQAYQHAKNGDYLGAALNMVGAIPGPIGWVGIAAATAWDMFDLGGNKIGQWDQPDGSSTFILPGAAKEIGGVTALDQQLRQAQQLVFSFQDGPNGKVWDSSPPEALRLDGADIQKEITEAFAGISDLFAEVDKAMASAGEQYFTEYKARLQPHLDAMAALREQAKPFVQQLTAASDGSGEAYKAVLETNRAAREQLSNDSKLSDQGPAQTFTSTVTAAVSKVSSADQNLASIFSAEPPAVLTPTVASGTGTRIDPSKKTAPVQTTPAAQTPVAPVSQTPQKAEPTKAETPTKTNDALGDLLRSLNQKQQTPSTPSMPNLGTSGLGGGSPLNSGGGGSPLGSQQSKPLSSGEGKKLDSADKKLGDDKKAERKLTDPAKDKEQEKKPSPLSASKTENGKTPEPKLTTESKPGAPAAVPTQPAAATSPAAPAAQGQPQPPEQSKEVDVKGTKTTFPDAKTAKMAQLLAAADPAHPLSLSEAAKMAGLTPPVPGQDPGSQVAPAQAKPGDLLVAGDKSYLLLGDGKFYDLQEYKVVNADQLPQDMGSRGGYFHLNDPAPGAVPGTQPVSGQTAGVDQAVPGGTPAPAAPADASTPPKPNDPAPGAPAPAPAGGVPSTGTPGAPKPAPSGGGPASAEATQTGAGQTSPSPSTSALDPTAVR</sequence>